<dbReference type="InterPro" id="IPR036097">
    <property type="entry name" value="HisK_dim/P_sf"/>
</dbReference>
<comment type="catalytic activity">
    <reaction evidence="1">
        <text>ATP + protein L-histidine = ADP + protein N-phospho-L-histidine.</text>
        <dbReference type="EC" id="2.7.13.3"/>
    </reaction>
</comment>
<dbReference type="SUPFAM" id="SSF47384">
    <property type="entry name" value="Homodimeric domain of signal transducing histidine kinase"/>
    <property type="match status" value="1"/>
</dbReference>
<dbReference type="RefSeq" id="WP_310900853.1">
    <property type="nucleotide sequence ID" value="NZ_JAMQOS010000004.1"/>
</dbReference>
<keyword evidence="3" id="KW-0808">Transferase</keyword>
<feature type="transmembrane region" description="Helical" evidence="6">
    <location>
        <begin position="149"/>
        <end position="169"/>
    </location>
</feature>
<keyword evidence="4" id="KW-0418">Kinase</keyword>
<dbReference type="CDD" id="cd00082">
    <property type="entry name" value="HisKA"/>
    <property type="match status" value="1"/>
</dbReference>
<evidence type="ECO:0000313" key="9">
    <source>
        <dbReference type="Proteomes" id="UP001268864"/>
    </source>
</evidence>
<dbReference type="GO" id="GO:0005524">
    <property type="term" value="F:ATP binding"/>
    <property type="evidence" value="ECO:0007669"/>
    <property type="project" value="UniProtKB-KW"/>
</dbReference>
<dbReference type="Proteomes" id="UP001268864">
    <property type="component" value="Unassembled WGS sequence"/>
</dbReference>
<dbReference type="SMART" id="SM00387">
    <property type="entry name" value="HATPase_c"/>
    <property type="match status" value="1"/>
</dbReference>
<dbReference type="Gene3D" id="3.30.450.20">
    <property type="entry name" value="PAS domain"/>
    <property type="match status" value="1"/>
</dbReference>
<dbReference type="InterPro" id="IPR003594">
    <property type="entry name" value="HATPase_dom"/>
</dbReference>
<keyword evidence="8" id="KW-0547">Nucleotide-binding</keyword>
<dbReference type="SUPFAM" id="SSF55785">
    <property type="entry name" value="PYP-like sensor domain (PAS domain)"/>
    <property type="match status" value="1"/>
</dbReference>
<dbReference type="CDD" id="cd00075">
    <property type="entry name" value="HATPase"/>
    <property type="match status" value="1"/>
</dbReference>
<dbReference type="EMBL" id="JAMQOS010000004">
    <property type="protein sequence ID" value="MDS0283018.1"/>
    <property type="molecule type" value="Genomic_DNA"/>
</dbReference>
<dbReference type="SUPFAM" id="SSF55874">
    <property type="entry name" value="ATPase domain of HSP90 chaperone/DNA topoisomerase II/histidine kinase"/>
    <property type="match status" value="1"/>
</dbReference>
<keyword evidence="6" id="KW-1133">Transmembrane helix</keyword>
<keyword evidence="8" id="KW-0067">ATP-binding</keyword>
<sequence>MGWQSSPYLLALFFAAVLAVTCGVYTGHTTRQRRKDYHTAFIVLCAGAAVWSGAYAVQVASTDLATKRLTYTVLHVGVAMVPTGWLTFALCYTGRSRWVTPRAVATLAAVPVALVLALPTNPGGVALAGVELEVRDGLVLLATESGPLYQLYLAYTFVVVPLGAALLVVDALGSTRNVRLQSALVTVGALVPLAVNVLHLLEIPPVGTAPVNLTPVSVAVAGVFVTVAIFRHQLLEIDPVARNAVFNHVREGVVVLDDRDRIVDGNPAAKRLFGTDLSLGTPVRTVLPAYDHLAGGAGSVRTVLGPSGDRVVELSRSSLDPGRDSGGWILLLYDVTERQRQRERLERQNERLDSFTKIVSHDLRNPLSVIAGNAALAHETGAESHFETIDRTVDRMDSFLDELLTLSRAGETVGDAEPVSVGAVVEDVRLDSALPGLSVVVDGDCVVTADRRRLTQLFDNLFRNAVRHGLDGTEGAVTVTVGRLPDGFYVADDGVGIPAETRETLFEYGTTTHRDGSGFGLGIVHDIVTAHGWSISVTEGEGGGARFEITGVEVASAS</sequence>
<dbReference type="InterPro" id="IPR050736">
    <property type="entry name" value="Sensor_HK_Regulatory"/>
</dbReference>
<dbReference type="Pfam" id="PF00512">
    <property type="entry name" value="HisKA"/>
    <property type="match status" value="1"/>
</dbReference>
<name>A0ABU2FQJ4_9EURY</name>
<dbReference type="Pfam" id="PF02518">
    <property type="entry name" value="HATPase_c"/>
    <property type="match status" value="1"/>
</dbReference>
<feature type="transmembrane region" description="Helical" evidence="6">
    <location>
        <begin position="69"/>
        <end position="92"/>
    </location>
</feature>
<protein>
    <recommendedName>
        <fullName evidence="2">histidine kinase</fullName>
        <ecNumber evidence="2">2.7.13.3</ecNumber>
    </recommendedName>
</protein>
<keyword evidence="6" id="KW-0472">Membrane</keyword>
<proteinExistence type="predicted"/>
<evidence type="ECO:0000313" key="8">
    <source>
        <dbReference type="EMBL" id="MDS0283018.1"/>
    </source>
</evidence>
<dbReference type="InterPro" id="IPR031621">
    <property type="entry name" value="HisKA_7TM"/>
</dbReference>
<evidence type="ECO:0000256" key="6">
    <source>
        <dbReference type="SAM" id="Phobius"/>
    </source>
</evidence>
<dbReference type="InterPro" id="IPR000014">
    <property type="entry name" value="PAS"/>
</dbReference>
<dbReference type="PANTHER" id="PTHR43711:SF1">
    <property type="entry name" value="HISTIDINE KINASE 1"/>
    <property type="match status" value="1"/>
</dbReference>
<dbReference type="Pfam" id="PF16927">
    <property type="entry name" value="HisKA_7TM"/>
    <property type="match status" value="1"/>
</dbReference>
<organism evidence="8 9">
    <name type="scientific">Haloarcula onubensis</name>
    <dbReference type="NCBI Taxonomy" id="2950539"/>
    <lineage>
        <taxon>Archaea</taxon>
        <taxon>Methanobacteriati</taxon>
        <taxon>Methanobacteriota</taxon>
        <taxon>Stenosarchaea group</taxon>
        <taxon>Halobacteria</taxon>
        <taxon>Halobacteriales</taxon>
        <taxon>Haloarculaceae</taxon>
        <taxon>Haloarcula</taxon>
    </lineage>
</organism>
<evidence type="ECO:0000256" key="2">
    <source>
        <dbReference type="ARBA" id="ARBA00012438"/>
    </source>
</evidence>
<comment type="caution">
    <text evidence="8">The sequence shown here is derived from an EMBL/GenBank/DDBJ whole genome shotgun (WGS) entry which is preliminary data.</text>
</comment>
<gene>
    <name evidence="8" type="ORF">NDI86_12870</name>
</gene>
<dbReference type="Pfam" id="PF13188">
    <property type="entry name" value="PAS_8"/>
    <property type="match status" value="1"/>
</dbReference>
<feature type="domain" description="Histidine kinase" evidence="7">
    <location>
        <begin position="358"/>
        <end position="550"/>
    </location>
</feature>
<feature type="transmembrane region" description="Helical" evidence="6">
    <location>
        <begin position="37"/>
        <end position="57"/>
    </location>
</feature>
<dbReference type="PROSITE" id="PS50109">
    <property type="entry name" value="HIS_KIN"/>
    <property type="match status" value="1"/>
</dbReference>
<dbReference type="SMART" id="SM00388">
    <property type="entry name" value="HisKA"/>
    <property type="match status" value="1"/>
</dbReference>
<dbReference type="Gene3D" id="1.10.287.130">
    <property type="match status" value="1"/>
</dbReference>
<feature type="transmembrane region" description="Helical" evidence="6">
    <location>
        <begin position="104"/>
        <end position="129"/>
    </location>
</feature>
<dbReference type="InterPro" id="IPR036890">
    <property type="entry name" value="HATPase_C_sf"/>
</dbReference>
<evidence type="ECO:0000256" key="4">
    <source>
        <dbReference type="ARBA" id="ARBA00022777"/>
    </source>
</evidence>
<feature type="transmembrane region" description="Helical" evidence="6">
    <location>
        <begin position="213"/>
        <end position="230"/>
    </location>
</feature>
<dbReference type="InterPro" id="IPR005467">
    <property type="entry name" value="His_kinase_dom"/>
</dbReference>
<dbReference type="EC" id="2.7.13.3" evidence="2"/>
<evidence type="ECO:0000256" key="3">
    <source>
        <dbReference type="ARBA" id="ARBA00022679"/>
    </source>
</evidence>
<keyword evidence="6" id="KW-0812">Transmembrane</keyword>
<dbReference type="Gene3D" id="3.30.565.10">
    <property type="entry name" value="Histidine kinase-like ATPase, C-terminal domain"/>
    <property type="match status" value="1"/>
</dbReference>
<feature type="transmembrane region" description="Helical" evidence="6">
    <location>
        <begin position="6"/>
        <end position="25"/>
    </location>
</feature>
<keyword evidence="5" id="KW-0902">Two-component regulatory system</keyword>
<evidence type="ECO:0000259" key="7">
    <source>
        <dbReference type="PROSITE" id="PS50109"/>
    </source>
</evidence>
<feature type="transmembrane region" description="Helical" evidence="6">
    <location>
        <begin position="181"/>
        <end position="201"/>
    </location>
</feature>
<accession>A0ABU2FQJ4</accession>
<reference evidence="8 9" key="1">
    <citation type="submission" date="2022-06" db="EMBL/GenBank/DDBJ databases">
        <title>Halomicroarcula sp. a new haloarchaeum isolate from saline soil.</title>
        <authorList>
            <person name="Strakova D."/>
            <person name="Galisteo C."/>
            <person name="Sanchez-Porro C."/>
            <person name="Ventosa A."/>
        </authorList>
    </citation>
    <scope>NUCLEOTIDE SEQUENCE [LARGE SCALE GENOMIC DNA]</scope>
    <source>
        <strain evidence="8 9">S3CR25-11</strain>
    </source>
</reference>
<evidence type="ECO:0000256" key="5">
    <source>
        <dbReference type="ARBA" id="ARBA00023012"/>
    </source>
</evidence>
<evidence type="ECO:0000256" key="1">
    <source>
        <dbReference type="ARBA" id="ARBA00000085"/>
    </source>
</evidence>
<dbReference type="PANTHER" id="PTHR43711">
    <property type="entry name" value="TWO-COMPONENT HISTIDINE KINASE"/>
    <property type="match status" value="1"/>
</dbReference>
<dbReference type="InterPro" id="IPR003661">
    <property type="entry name" value="HisK_dim/P_dom"/>
</dbReference>
<dbReference type="InterPro" id="IPR035965">
    <property type="entry name" value="PAS-like_dom_sf"/>
</dbReference>
<keyword evidence="9" id="KW-1185">Reference proteome</keyword>